<feature type="transmembrane region" description="Helical" evidence="2">
    <location>
        <begin position="240"/>
        <end position="264"/>
    </location>
</feature>
<evidence type="ECO:0000313" key="4">
    <source>
        <dbReference type="EMBL" id="SME92604.1"/>
    </source>
</evidence>
<keyword evidence="5" id="KW-1185">Reference proteome</keyword>
<name>A0A1X7C9S2_TRICW</name>
<dbReference type="InterPro" id="IPR011723">
    <property type="entry name" value="Znf/thioredoxin_put"/>
</dbReference>
<dbReference type="Pfam" id="PF11906">
    <property type="entry name" value="DUF3426"/>
    <property type="match status" value="1"/>
</dbReference>
<keyword evidence="2" id="KW-0472">Membrane</keyword>
<dbReference type="OrthoDB" id="5294582at2"/>
<dbReference type="GeneID" id="95549464"/>
<dbReference type="Proteomes" id="UP000192911">
    <property type="component" value="Unassembled WGS sequence"/>
</dbReference>
<dbReference type="AlphaFoldDB" id="A0A1X7C9S2"/>
<gene>
    <name evidence="4" type="ORF">SAMN06295900_10156</name>
</gene>
<feature type="domain" description="Zinc finger/thioredoxin putative" evidence="3">
    <location>
        <begin position="3"/>
        <end position="39"/>
    </location>
</feature>
<keyword evidence="2" id="KW-1133">Transmembrane helix</keyword>
<reference evidence="5" key="1">
    <citation type="submission" date="2017-04" db="EMBL/GenBank/DDBJ databases">
        <authorList>
            <person name="Varghese N."/>
            <person name="Submissions S."/>
        </authorList>
    </citation>
    <scope>NUCLEOTIDE SEQUENCE [LARGE SCALE GENOMIC DNA]</scope>
    <source>
        <strain evidence="5">Ballard 720</strain>
    </source>
</reference>
<evidence type="ECO:0000256" key="1">
    <source>
        <dbReference type="SAM" id="MobiDB-lite"/>
    </source>
</evidence>
<feature type="compositionally biased region" description="Pro residues" evidence="1">
    <location>
        <begin position="71"/>
        <end position="80"/>
    </location>
</feature>
<keyword evidence="2" id="KW-0812">Transmembrane</keyword>
<dbReference type="InterPro" id="IPR021834">
    <property type="entry name" value="DUF3426"/>
</dbReference>
<evidence type="ECO:0000256" key="2">
    <source>
        <dbReference type="SAM" id="Phobius"/>
    </source>
</evidence>
<organism evidence="4 5">
    <name type="scientific">Trinickia caryophylli</name>
    <name type="common">Paraburkholderia caryophylli</name>
    <dbReference type="NCBI Taxonomy" id="28094"/>
    <lineage>
        <taxon>Bacteria</taxon>
        <taxon>Pseudomonadati</taxon>
        <taxon>Pseudomonadota</taxon>
        <taxon>Betaproteobacteria</taxon>
        <taxon>Burkholderiales</taxon>
        <taxon>Burkholderiaceae</taxon>
        <taxon>Trinickia</taxon>
    </lineage>
</organism>
<dbReference type="EMBL" id="FXAH01000001">
    <property type="protein sequence ID" value="SME92604.1"/>
    <property type="molecule type" value="Genomic_DNA"/>
</dbReference>
<feature type="compositionally biased region" description="Basic and acidic residues" evidence="1">
    <location>
        <begin position="189"/>
        <end position="201"/>
    </location>
</feature>
<protein>
    <submittedName>
        <fullName evidence="4">MJ0042 family finger-like domain-containing protein</fullName>
    </submittedName>
</protein>
<dbReference type="STRING" id="28094.SAMN06295900_10156"/>
<accession>A0A1X7C9S2</accession>
<dbReference type="NCBIfam" id="TIGR02098">
    <property type="entry name" value="MJ0042_CXXC"/>
    <property type="match status" value="1"/>
</dbReference>
<sequence>MVLATRCPHCETVFRLQDAQLARSRSRVRCGNCHEVFDASQNLLDPGAAHPVDEEQPHKQPAWHAPEPVGAEPPAPPAFEAPPAAAQAFGSPTPDEQPAAAREREMPAFARPPVDDLREPTLSAPIAPEAGPAPTRAAEHPGSVDVERNAPAPHIAPGTHAGGGEPAATPLHEEPTLAPELAPASVSRPDPEPRFRERPEEPAPFSAQPATFDASATAPADDRVHFAVTRERRARTPRHAIWRFLGVLATLVLLILLAAQLAWWQREAVMVYWPDSQPIFAKACSQLGCRLSVPRDIEGLQVEASDLRQIDGPHRLELRVPLRNRYNVALAYPAIELTLFDARNEVAIRRVLWPQDYVSPGTPIAAGLPPRTTQTMIVHLDSGNAVATNFRVQIFYP</sequence>
<feature type="region of interest" description="Disordered" evidence="1">
    <location>
        <begin position="44"/>
        <end position="218"/>
    </location>
</feature>
<proteinExistence type="predicted"/>
<evidence type="ECO:0000313" key="5">
    <source>
        <dbReference type="Proteomes" id="UP000192911"/>
    </source>
</evidence>
<evidence type="ECO:0000259" key="3">
    <source>
        <dbReference type="Pfam" id="PF13719"/>
    </source>
</evidence>
<dbReference type="RefSeq" id="WP_085223169.1">
    <property type="nucleotide sequence ID" value="NZ_BSQD01000001.1"/>
</dbReference>
<dbReference type="Pfam" id="PF13719">
    <property type="entry name" value="Zn_ribbon_5"/>
    <property type="match status" value="1"/>
</dbReference>